<dbReference type="Gene3D" id="2.60.120.200">
    <property type="match status" value="1"/>
</dbReference>
<gene>
    <name evidence="3" type="ORF">SteCoe_34929</name>
</gene>
<proteinExistence type="predicted"/>
<dbReference type="CDD" id="cd08023">
    <property type="entry name" value="GH16_laminarinase_like"/>
    <property type="match status" value="1"/>
</dbReference>
<feature type="chain" id="PRO_5013023402" description="GH16 domain-containing protein" evidence="1">
    <location>
        <begin position="18"/>
        <end position="284"/>
    </location>
</feature>
<dbReference type="GO" id="GO:0005975">
    <property type="term" value="P:carbohydrate metabolic process"/>
    <property type="evidence" value="ECO:0007669"/>
    <property type="project" value="InterPro"/>
</dbReference>
<sequence length="284" mass="31948">MSSKLLMLLSFLSLSLGGYMQIFNDNFENLDNWVAENMTGAQSGNNEWEYYTTRHVNVHTSKTSYGQALVLHAQKESYQGYNYTSGKVHSKIQWGPYGFFNIKALVPKGNGLWPAIWMLPTGGVNVYGTWAACGEIDLMETVCTLDPGYSTLHFGGPWPNNVRYPMEPNNTYPFTVDWTKPHSFGLEWQETFMTFWFDASIVNGIVQGTKIFTIPSSIWYSQNTQGVKYPGNAPFNVPTNIVLNVAVGGFWPCMIPGCCDNISVPANMYVYNVQIWELSQEIAS</sequence>
<feature type="domain" description="GH16" evidence="2">
    <location>
        <begin position="14"/>
        <end position="281"/>
    </location>
</feature>
<reference evidence="3 4" key="1">
    <citation type="submission" date="2016-11" db="EMBL/GenBank/DDBJ databases">
        <title>The macronuclear genome of Stentor coeruleus: a giant cell with tiny introns.</title>
        <authorList>
            <person name="Slabodnick M."/>
            <person name="Ruby J.G."/>
            <person name="Reiff S.B."/>
            <person name="Swart E.C."/>
            <person name="Gosai S."/>
            <person name="Prabakaran S."/>
            <person name="Witkowska E."/>
            <person name="Larue G.E."/>
            <person name="Fisher S."/>
            <person name="Freeman R.M."/>
            <person name="Gunawardena J."/>
            <person name="Chu W."/>
            <person name="Stover N.A."/>
            <person name="Gregory B.D."/>
            <person name="Nowacki M."/>
            <person name="Derisi J."/>
            <person name="Roy S.W."/>
            <person name="Marshall W.F."/>
            <person name="Sood P."/>
        </authorList>
    </citation>
    <scope>NUCLEOTIDE SEQUENCE [LARGE SCALE GENOMIC DNA]</scope>
    <source>
        <strain evidence="3">WM001</strain>
    </source>
</reference>
<dbReference type="Proteomes" id="UP000187209">
    <property type="component" value="Unassembled WGS sequence"/>
</dbReference>
<name>A0A1R2ATG1_9CILI</name>
<dbReference type="PROSITE" id="PS51762">
    <property type="entry name" value="GH16_2"/>
    <property type="match status" value="1"/>
</dbReference>
<organism evidence="3 4">
    <name type="scientific">Stentor coeruleus</name>
    <dbReference type="NCBI Taxonomy" id="5963"/>
    <lineage>
        <taxon>Eukaryota</taxon>
        <taxon>Sar</taxon>
        <taxon>Alveolata</taxon>
        <taxon>Ciliophora</taxon>
        <taxon>Postciliodesmatophora</taxon>
        <taxon>Heterotrichea</taxon>
        <taxon>Heterotrichida</taxon>
        <taxon>Stentoridae</taxon>
        <taxon>Stentor</taxon>
    </lineage>
</organism>
<evidence type="ECO:0000256" key="1">
    <source>
        <dbReference type="SAM" id="SignalP"/>
    </source>
</evidence>
<comment type="caution">
    <text evidence="3">The sequence shown here is derived from an EMBL/GenBank/DDBJ whole genome shotgun (WGS) entry which is preliminary data.</text>
</comment>
<evidence type="ECO:0000313" key="4">
    <source>
        <dbReference type="Proteomes" id="UP000187209"/>
    </source>
</evidence>
<dbReference type="OrthoDB" id="4781at2759"/>
<evidence type="ECO:0000259" key="2">
    <source>
        <dbReference type="PROSITE" id="PS51762"/>
    </source>
</evidence>
<dbReference type="Pfam" id="PF00722">
    <property type="entry name" value="Glyco_hydro_16"/>
    <property type="match status" value="1"/>
</dbReference>
<dbReference type="PANTHER" id="PTHR10963:SF60">
    <property type="entry name" value="GRAM-NEGATIVE BACTERIA-BINDING PROTEIN 1-RELATED"/>
    <property type="match status" value="1"/>
</dbReference>
<dbReference type="InterPro" id="IPR000757">
    <property type="entry name" value="Beta-glucanase-like"/>
</dbReference>
<dbReference type="GO" id="GO:0004553">
    <property type="term" value="F:hydrolase activity, hydrolyzing O-glycosyl compounds"/>
    <property type="evidence" value="ECO:0007669"/>
    <property type="project" value="InterPro"/>
</dbReference>
<dbReference type="InterPro" id="IPR013320">
    <property type="entry name" value="ConA-like_dom_sf"/>
</dbReference>
<dbReference type="SUPFAM" id="SSF49899">
    <property type="entry name" value="Concanavalin A-like lectins/glucanases"/>
    <property type="match status" value="1"/>
</dbReference>
<protein>
    <recommendedName>
        <fullName evidence="2">GH16 domain-containing protein</fullName>
    </recommendedName>
</protein>
<dbReference type="AlphaFoldDB" id="A0A1R2ATG1"/>
<feature type="signal peptide" evidence="1">
    <location>
        <begin position="1"/>
        <end position="17"/>
    </location>
</feature>
<dbReference type="InterPro" id="IPR050546">
    <property type="entry name" value="Glycosyl_Hydrlase_16"/>
</dbReference>
<dbReference type="PANTHER" id="PTHR10963">
    <property type="entry name" value="GLYCOSYL HYDROLASE-RELATED"/>
    <property type="match status" value="1"/>
</dbReference>
<keyword evidence="4" id="KW-1185">Reference proteome</keyword>
<keyword evidence="1" id="KW-0732">Signal</keyword>
<evidence type="ECO:0000313" key="3">
    <source>
        <dbReference type="EMBL" id="OMJ67807.1"/>
    </source>
</evidence>
<accession>A0A1R2ATG1</accession>
<dbReference type="EMBL" id="MPUH01001432">
    <property type="protein sequence ID" value="OMJ67807.1"/>
    <property type="molecule type" value="Genomic_DNA"/>
</dbReference>